<accession>A0ABQ4P6F7</accession>
<keyword evidence="2" id="KW-1185">Reference proteome</keyword>
<organism evidence="1 2">
    <name type="scientific">Shewanella colwelliana</name>
    <name type="common">Alteromonas colwelliana</name>
    <dbReference type="NCBI Taxonomy" id="23"/>
    <lineage>
        <taxon>Bacteria</taxon>
        <taxon>Pseudomonadati</taxon>
        <taxon>Pseudomonadota</taxon>
        <taxon>Gammaproteobacteria</taxon>
        <taxon>Alteromonadales</taxon>
        <taxon>Shewanellaceae</taxon>
        <taxon>Shewanella</taxon>
    </lineage>
</organism>
<evidence type="ECO:0008006" key="3">
    <source>
        <dbReference type="Google" id="ProtNLM"/>
    </source>
</evidence>
<evidence type="ECO:0000313" key="2">
    <source>
        <dbReference type="Proteomes" id="UP000773469"/>
    </source>
</evidence>
<dbReference type="EMBL" id="BPEU01000020">
    <property type="protein sequence ID" value="GIU43119.1"/>
    <property type="molecule type" value="Genomic_DNA"/>
</dbReference>
<gene>
    <name evidence="1" type="ORF">TUM3794_28060</name>
</gene>
<dbReference type="Proteomes" id="UP000773469">
    <property type="component" value="Unassembled WGS sequence"/>
</dbReference>
<comment type="caution">
    <text evidence="1">The sequence shown here is derived from an EMBL/GenBank/DDBJ whole genome shotgun (WGS) entry which is preliminary data.</text>
</comment>
<name>A0ABQ4P6F7_SHECO</name>
<protein>
    <recommendedName>
        <fullName evidence="3">Lipoprotein</fullName>
    </recommendedName>
</protein>
<reference evidence="1 2" key="1">
    <citation type="submission" date="2021-05" db="EMBL/GenBank/DDBJ databases">
        <title>Molecular characterization for Shewanella algae harboring chromosomal blaOXA-55-like strains isolated from clinical and environment sample.</title>
        <authorList>
            <person name="Ohama Y."/>
            <person name="Aoki K."/>
            <person name="Harada S."/>
            <person name="Moriya K."/>
            <person name="Ishii Y."/>
            <person name="Tateda K."/>
        </authorList>
    </citation>
    <scope>NUCLEOTIDE SEQUENCE [LARGE SCALE GENOMIC DNA]</scope>
    <source>
        <strain evidence="1 2">MBTL60-118</strain>
    </source>
</reference>
<sequence>MVLSGCTSSGVNTAEDRYEGYIFNCINEYGLHSRSNIIDKANRVYVFYAGSNLVDVFFSRGDVGDFTARSPDYEGLLYCGGVVNKDFDIYQIKYAKSSKDLFRRPGFEVGAVNANTCGLAKVRWYTLNGGKLEYKDEKRFDCWK</sequence>
<proteinExistence type="predicted"/>
<evidence type="ECO:0000313" key="1">
    <source>
        <dbReference type="EMBL" id="GIU43119.1"/>
    </source>
</evidence>